<dbReference type="EMBL" id="MCFL01000082">
    <property type="protein sequence ID" value="ORZ30536.1"/>
    <property type="molecule type" value="Genomic_DNA"/>
</dbReference>
<name>A0A1Y2H7G8_9FUNG</name>
<gene>
    <name evidence="1" type="ORF">BCR44DRAFT_1542112</name>
</gene>
<proteinExistence type="predicted"/>
<dbReference type="Proteomes" id="UP000193411">
    <property type="component" value="Unassembled WGS sequence"/>
</dbReference>
<sequence length="456" mass="50965">MDSTPEGSLPQLSDLMRINVRAYLSNQIGQLPSPPSWLSSEAMEASCYAKCNLNITEYRRHVNIAAAGIAFIKTQQIVAAPTSDIHSHQPAPGPQQYLSDPLPAPEPTCLPFRFSWLCALSMTPEQTAKVMHESAETERQPIDPTRHTATVAKWKDMHHLVLELRRTLIQLIPCYTSEQEFQDMLLRPTIGFMTEYLVISLYVQIEQGVLCRFGEADASQLLPMISVAEWIDAELDVARNRLQAGSATVRPVPLLSKKRYTTLVGDYQSEARAASTEFISTDDSMDVDVPPPPHLLPPPTPLHLAQLGHNDNNNEDRMDVDWPAPQDQDIDGIDPRLWWAHHVQMVYLTKPMRDRDDAGWSEFVDLAGTTPPPPNTDPGNHFEIPLTLDGFKHTTSVDEAIHFVYPELRDCHGDLGGVADVHERAIMCFHNAHVNEINTTILERVPGAAVKLQAAY</sequence>
<comment type="caution">
    <text evidence="1">The sequence shown here is derived from an EMBL/GenBank/DDBJ whole genome shotgun (WGS) entry which is preliminary data.</text>
</comment>
<dbReference type="AlphaFoldDB" id="A0A1Y2H7G8"/>
<organism evidence="1 2">
    <name type="scientific">Catenaria anguillulae PL171</name>
    <dbReference type="NCBI Taxonomy" id="765915"/>
    <lineage>
        <taxon>Eukaryota</taxon>
        <taxon>Fungi</taxon>
        <taxon>Fungi incertae sedis</taxon>
        <taxon>Blastocladiomycota</taxon>
        <taxon>Blastocladiomycetes</taxon>
        <taxon>Blastocladiales</taxon>
        <taxon>Catenariaceae</taxon>
        <taxon>Catenaria</taxon>
    </lineage>
</organism>
<protein>
    <submittedName>
        <fullName evidence="1">Uncharacterized protein</fullName>
    </submittedName>
</protein>
<reference evidence="1 2" key="1">
    <citation type="submission" date="2016-07" db="EMBL/GenBank/DDBJ databases">
        <title>Pervasive Adenine N6-methylation of Active Genes in Fungi.</title>
        <authorList>
            <consortium name="DOE Joint Genome Institute"/>
            <person name="Mondo S.J."/>
            <person name="Dannebaum R.O."/>
            <person name="Kuo R.C."/>
            <person name="Labutti K."/>
            <person name="Haridas S."/>
            <person name="Kuo A."/>
            <person name="Salamov A."/>
            <person name="Ahrendt S.R."/>
            <person name="Lipzen A."/>
            <person name="Sullivan W."/>
            <person name="Andreopoulos W.B."/>
            <person name="Clum A."/>
            <person name="Lindquist E."/>
            <person name="Daum C."/>
            <person name="Ramamoorthy G.K."/>
            <person name="Gryganskyi A."/>
            <person name="Culley D."/>
            <person name="Magnuson J.K."/>
            <person name="James T.Y."/>
            <person name="O'Malley M.A."/>
            <person name="Stajich J.E."/>
            <person name="Spatafora J.W."/>
            <person name="Visel A."/>
            <person name="Grigoriev I.V."/>
        </authorList>
    </citation>
    <scope>NUCLEOTIDE SEQUENCE [LARGE SCALE GENOMIC DNA]</scope>
    <source>
        <strain evidence="1 2">PL171</strain>
    </source>
</reference>
<evidence type="ECO:0000313" key="1">
    <source>
        <dbReference type="EMBL" id="ORZ30536.1"/>
    </source>
</evidence>
<evidence type="ECO:0000313" key="2">
    <source>
        <dbReference type="Proteomes" id="UP000193411"/>
    </source>
</evidence>
<accession>A0A1Y2H7G8</accession>
<keyword evidence="2" id="KW-1185">Reference proteome</keyword>